<dbReference type="GO" id="GO:0005879">
    <property type="term" value="C:axonemal microtubule"/>
    <property type="evidence" value="ECO:0007669"/>
    <property type="project" value="InterPro"/>
</dbReference>
<comment type="similarity">
    <text evidence="6">Belongs to the PIERCE1 family.</text>
</comment>
<evidence type="ECO:0000256" key="6">
    <source>
        <dbReference type="ARBA" id="ARBA00038014"/>
    </source>
</evidence>
<reference evidence="8" key="2">
    <citation type="journal article" date="2023" name="Science">
        <title>Genomic signatures of disease resistance in endangered staghorn corals.</title>
        <authorList>
            <person name="Vollmer S.V."/>
            <person name="Selwyn J.D."/>
            <person name="Despard B.A."/>
            <person name="Roesel C.L."/>
        </authorList>
    </citation>
    <scope>NUCLEOTIDE SEQUENCE</scope>
    <source>
        <strain evidence="8">K2</strain>
    </source>
</reference>
<feature type="region of interest" description="Disordered" evidence="7">
    <location>
        <begin position="1"/>
        <end position="38"/>
    </location>
</feature>
<dbReference type="Pfam" id="PF14892">
    <property type="entry name" value="PIRC1_2"/>
    <property type="match status" value="1"/>
</dbReference>
<proteinExistence type="inferred from homology"/>
<gene>
    <name evidence="8" type="ORF">P5673_023125</name>
</gene>
<comment type="caution">
    <text evidence="8">The sequence shown here is derived from an EMBL/GenBank/DDBJ whole genome shotgun (WGS) entry which is preliminary data.</text>
</comment>
<accession>A0AAD9UYY0</accession>
<reference evidence="8" key="1">
    <citation type="journal article" date="2023" name="G3 (Bethesda)">
        <title>Whole genome assembly and annotation of the endangered Caribbean coral Acropora cervicornis.</title>
        <authorList>
            <person name="Selwyn J.D."/>
            <person name="Vollmer S.V."/>
        </authorList>
    </citation>
    <scope>NUCLEOTIDE SEQUENCE</scope>
    <source>
        <strain evidence="8">K2</strain>
    </source>
</reference>
<evidence type="ECO:0000313" key="9">
    <source>
        <dbReference type="Proteomes" id="UP001249851"/>
    </source>
</evidence>
<keyword evidence="5" id="KW-0966">Cell projection</keyword>
<keyword evidence="9" id="KW-1185">Reference proteome</keyword>
<evidence type="ECO:0000313" key="8">
    <source>
        <dbReference type="EMBL" id="KAK2555154.1"/>
    </source>
</evidence>
<evidence type="ECO:0000256" key="5">
    <source>
        <dbReference type="ARBA" id="ARBA00023273"/>
    </source>
</evidence>
<keyword evidence="3" id="KW-0963">Cytoplasm</keyword>
<evidence type="ECO:0000256" key="7">
    <source>
        <dbReference type="SAM" id="MobiDB-lite"/>
    </source>
</evidence>
<dbReference type="EMBL" id="JARQWQ010000064">
    <property type="protein sequence ID" value="KAK2555154.1"/>
    <property type="molecule type" value="Genomic_DNA"/>
</dbReference>
<sequence>MSSGSGQEFVSSTQENVVKSEDEFEKTKPGKGAITSQFYRTNNIPERFNNPDCFEGYSTKKQNPMYLTSAMEYGRHRPTVHTMPTSFHAKCQKFTDHLGKCGMYRNQSLNTAMDKSIV</sequence>
<dbReference type="InterPro" id="IPR026507">
    <property type="entry name" value="PIRC1/2"/>
</dbReference>
<protein>
    <submittedName>
        <fullName evidence="8">Piercer of microtubule wall 1 protein</fullName>
    </submittedName>
</protein>
<dbReference type="AlphaFoldDB" id="A0AAD9UYY0"/>
<dbReference type="GO" id="GO:0035082">
    <property type="term" value="P:axoneme assembly"/>
    <property type="evidence" value="ECO:0007669"/>
    <property type="project" value="InterPro"/>
</dbReference>
<evidence type="ECO:0000256" key="1">
    <source>
        <dbReference type="ARBA" id="ARBA00004138"/>
    </source>
</evidence>
<comment type="subcellular location">
    <subcellularLocation>
        <location evidence="1">Cell projection</location>
        <location evidence="1">Cilium</location>
    </subcellularLocation>
    <subcellularLocation>
        <location evidence="2">Cytoplasm</location>
        <location evidence="2">Cytoskeleton</location>
    </subcellularLocation>
</comment>
<keyword evidence="4" id="KW-0206">Cytoskeleton</keyword>
<feature type="compositionally biased region" description="Basic and acidic residues" evidence="7">
    <location>
        <begin position="18"/>
        <end position="28"/>
    </location>
</feature>
<dbReference type="PANTHER" id="PTHR20899:SF1">
    <property type="entry name" value="PIERCER OF MICROTUBULE WALL 1 PROTEIN"/>
    <property type="match status" value="1"/>
</dbReference>
<evidence type="ECO:0000256" key="4">
    <source>
        <dbReference type="ARBA" id="ARBA00023212"/>
    </source>
</evidence>
<organism evidence="8 9">
    <name type="scientific">Acropora cervicornis</name>
    <name type="common">Staghorn coral</name>
    <dbReference type="NCBI Taxonomy" id="6130"/>
    <lineage>
        <taxon>Eukaryota</taxon>
        <taxon>Metazoa</taxon>
        <taxon>Cnidaria</taxon>
        <taxon>Anthozoa</taxon>
        <taxon>Hexacorallia</taxon>
        <taxon>Scleractinia</taxon>
        <taxon>Astrocoeniina</taxon>
        <taxon>Acroporidae</taxon>
        <taxon>Acropora</taxon>
    </lineage>
</organism>
<dbReference type="Proteomes" id="UP001249851">
    <property type="component" value="Unassembled WGS sequence"/>
</dbReference>
<name>A0AAD9UYY0_ACRCE</name>
<dbReference type="PANTHER" id="PTHR20899">
    <property type="entry name" value="PIERCE HOMOLOG"/>
    <property type="match status" value="1"/>
</dbReference>
<feature type="compositionally biased region" description="Polar residues" evidence="7">
    <location>
        <begin position="1"/>
        <end position="17"/>
    </location>
</feature>
<evidence type="ECO:0000256" key="2">
    <source>
        <dbReference type="ARBA" id="ARBA00004245"/>
    </source>
</evidence>
<evidence type="ECO:0000256" key="3">
    <source>
        <dbReference type="ARBA" id="ARBA00022490"/>
    </source>
</evidence>